<proteinExistence type="predicted"/>
<dbReference type="Proteomes" id="UP000510686">
    <property type="component" value="Chromosome 3"/>
</dbReference>
<evidence type="ECO:0000259" key="2">
    <source>
        <dbReference type="Pfam" id="PF06985"/>
    </source>
</evidence>
<gene>
    <name evidence="3" type="ORF">G6M90_00g053470</name>
</gene>
<accession>A0A7D5UXC7</accession>
<feature type="compositionally biased region" description="Basic and acidic residues" evidence="1">
    <location>
        <begin position="56"/>
        <end position="66"/>
    </location>
</feature>
<reference evidence="3 4" key="1">
    <citation type="submission" date="2020-07" db="EMBL/GenBank/DDBJ databases">
        <title>Telomere length de novo assembly of all 7 chromosomes of the fungus, Metarhizium brunneum, using a novel assembly pipeline.</title>
        <authorList>
            <person name="Saud z."/>
            <person name="Kortsinoglou A."/>
            <person name="Kouvelis V.N."/>
            <person name="Butt T.M."/>
        </authorList>
    </citation>
    <scope>NUCLEOTIDE SEQUENCE [LARGE SCALE GENOMIC DNA]</scope>
    <source>
        <strain evidence="3 4">4556</strain>
    </source>
</reference>
<dbReference type="AlphaFoldDB" id="A0A7D5UXC7"/>
<dbReference type="Pfam" id="PF26639">
    <property type="entry name" value="Het-6_barrel"/>
    <property type="match status" value="1"/>
</dbReference>
<feature type="compositionally biased region" description="Basic and acidic residues" evidence="1">
    <location>
        <begin position="10"/>
        <end position="20"/>
    </location>
</feature>
<dbReference type="InterPro" id="IPR010730">
    <property type="entry name" value="HET"/>
</dbReference>
<dbReference type="OrthoDB" id="2157530at2759"/>
<name>A0A7D5UXC7_9HYPO</name>
<dbReference type="Pfam" id="PF06985">
    <property type="entry name" value="HET"/>
    <property type="match status" value="1"/>
</dbReference>
<dbReference type="RefSeq" id="XP_065986734.1">
    <property type="nucleotide sequence ID" value="XM_066130563.1"/>
</dbReference>
<dbReference type="PANTHER" id="PTHR24148:SF64">
    <property type="entry name" value="HETEROKARYON INCOMPATIBILITY DOMAIN-CONTAINING PROTEIN"/>
    <property type="match status" value="1"/>
</dbReference>
<dbReference type="PANTHER" id="PTHR24148">
    <property type="entry name" value="ANKYRIN REPEAT DOMAIN-CONTAINING PROTEIN 39 HOMOLOG-RELATED"/>
    <property type="match status" value="1"/>
</dbReference>
<feature type="region of interest" description="Disordered" evidence="1">
    <location>
        <begin position="1"/>
        <end position="122"/>
    </location>
</feature>
<keyword evidence="4" id="KW-1185">Reference proteome</keyword>
<evidence type="ECO:0000313" key="4">
    <source>
        <dbReference type="Proteomes" id="UP000510686"/>
    </source>
</evidence>
<dbReference type="GeneID" id="26246832"/>
<dbReference type="InterPro" id="IPR052895">
    <property type="entry name" value="HetReg/Transcr_Mod"/>
</dbReference>
<organism evidence="3 4">
    <name type="scientific">Metarhizium brunneum</name>
    <dbReference type="NCBI Taxonomy" id="500148"/>
    <lineage>
        <taxon>Eukaryota</taxon>
        <taxon>Fungi</taxon>
        <taxon>Dikarya</taxon>
        <taxon>Ascomycota</taxon>
        <taxon>Pezizomycotina</taxon>
        <taxon>Sordariomycetes</taxon>
        <taxon>Hypocreomycetidae</taxon>
        <taxon>Hypocreales</taxon>
        <taxon>Clavicipitaceae</taxon>
        <taxon>Metarhizium</taxon>
    </lineage>
</organism>
<evidence type="ECO:0000313" key="3">
    <source>
        <dbReference type="EMBL" id="QLI69077.1"/>
    </source>
</evidence>
<evidence type="ECO:0000256" key="1">
    <source>
        <dbReference type="SAM" id="MobiDB-lite"/>
    </source>
</evidence>
<feature type="domain" description="Heterokaryon incompatibility" evidence="2">
    <location>
        <begin position="183"/>
        <end position="327"/>
    </location>
</feature>
<feature type="compositionally biased region" description="Polar residues" evidence="1">
    <location>
        <begin position="71"/>
        <end position="118"/>
    </location>
</feature>
<protein>
    <recommendedName>
        <fullName evidence="2">Heterokaryon incompatibility domain-containing protein</fullName>
    </recommendedName>
</protein>
<feature type="compositionally biased region" description="Polar residues" evidence="1">
    <location>
        <begin position="24"/>
        <end position="35"/>
    </location>
</feature>
<dbReference type="EMBL" id="CP058934">
    <property type="protein sequence ID" value="QLI69077.1"/>
    <property type="molecule type" value="Genomic_DNA"/>
</dbReference>
<sequence>MSSKSSARGLFKEFGRKEEEGIGAQNNGKTPQNPADTPMVSQLERKAETWMTSDPSHLRNPNDGHPIEPQASEQAKPTVQYTRSALPTTSIVHNPSQNDSPRPSAPGTTGEHTNSQAPRKQRYRLSLTSLSIQFSKSPEPYEYAPLPRGKYTRYLVLQPGKDKEALLCHLHTCTLTDLSEVEIISYVWGSSNKTKRLWCAGKTIPITVNLWDVLRRVRLPDAPRTLWADSICINQEDPKEKSEQVALMGLIFGGAKRTLICLGPDNGQGSLVESLLGDVNQMIQQFGSWDQIPPLGQDDPMAKDPRWGFLGNMIVSPWFSRVWVVQEAALSRDARVLDRPDSENFVAFLARAKRLRCSDARDRVYAFLGLRMAQVGLGSGPIVVPDYQKPNDEAFHELALEFLKHTNDLCILSAVDHTSETLKSDLPSWVPRWDYVASTDQFGLHDVPYNASRGMKPTKLSFVSSAGLRLRGLILDRIHFRSKALPKGLPTALCTLWEGFSLQNQNSLTILWKVVPLPLQNLLVLLAERIPDKNKDFLVNLWIYLAKTRHKSAYDDGERLLAFIKTLRRGAHEGRWALTADEAAFCLRLCRKSASLGYANMAEIEQVAQGSDGRDFRLHTSAWCTGRRFILTSNGYYGLAPEAAEEGDVCCIIPGLRVPVILRGMNKEQHYRLVGEAFIFGLMEGQGIANRENWGLKEEDVILC</sequence>
<dbReference type="KEGG" id="mbrn:26246832"/>